<dbReference type="NCBIfam" id="TIGR04088">
    <property type="entry name" value="cognate_SipW"/>
    <property type="match status" value="1"/>
</dbReference>
<keyword evidence="1" id="KW-0732">Signal</keyword>
<evidence type="ECO:0000313" key="3">
    <source>
        <dbReference type="Proteomes" id="UP000229981"/>
    </source>
</evidence>
<evidence type="ECO:0000256" key="1">
    <source>
        <dbReference type="SAM" id="SignalP"/>
    </source>
</evidence>
<sequence length="211" mass="22839">MNKIILSLISIFAVAAIATGATVAYFSDTETSNSNTFAAGTLDLKVDNQDDSNIVHVTLNNMKPGQTASYQWNWKNNGTIDGKPWMQLTNVVDNDNGLLEPEQVDGDTTDGIGGGELSQYLLMKLNAPGSTGYAYPNQSECFDSGSKCPLSTWDNYSQIGQSPWEVWQTIAAGATNDPMVLEFELPSTVGNVVQSDTVTFDLVFHLDQVTP</sequence>
<dbReference type="InterPro" id="IPR022121">
    <property type="entry name" value="Peptidase_M73_camelysin"/>
</dbReference>
<feature type="chain" id="PRO_5013883625" description="SipW-cognate class signal peptide" evidence="1">
    <location>
        <begin position="19"/>
        <end position="211"/>
    </location>
</feature>
<reference evidence="2 3" key="1">
    <citation type="submission" date="2017-09" db="EMBL/GenBank/DDBJ databases">
        <title>Depth-based differentiation of microbial function through sediment-hosted aquifers and enrichment of novel symbionts in the deep terrestrial subsurface.</title>
        <authorList>
            <person name="Probst A.J."/>
            <person name="Ladd B."/>
            <person name="Jarett J.K."/>
            <person name="Geller-Mcgrath D.E."/>
            <person name="Sieber C.M."/>
            <person name="Emerson J.B."/>
            <person name="Anantharaman K."/>
            <person name="Thomas B.C."/>
            <person name="Malmstrom R."/>
            <person name="Stieglmeier M."/>
            <person name="Klingl A."/>
            <person name="Woyke T."/>
            <person name="Ryan C.M."/>
            <person name="Banfield J.F."/>
        </authorList>
    </citation>
    <scope>NUCLEOTIDE SEQUENCE [LARGE SCALE GENOMIC DNA]</scope>
    <source>
        <strain evidence="2">CG22_combo_CG10-13_8_21_14_all_01_47_9</strain>
    </source>
</reference>
<organism evidence="2 3">
    <name type="scientific">Candidatus Beckwithbacteria bacterium CG22_combo_CG10-13_8_21_14_all_01_47_9</name>
    <dbReference type="NCBI Taxonomy" id="1974496"/>
    <lineage>
        <taxon>Bacteria</taxon>
        <taxon>Candidatus Beckwithiibacteriota</taxon>
    </lineage>
</organism>
<dbReference type="EMBL" id="PCTU01000052">
    <property type="protein sequence ID" value="PIP88141.1"/>
    <property type="molecule type" value="Genomic_DNA"/>
</dbReference>
<evidence type="ECO:0000313" key="2">
    <source>
        <dbReference type="EMBL" id="PIP88141.1"/>
    </source>
</evidence>
<evidence type="ECO:0008006" key="4">
    <source>
        <dbReference type="Google" id="ProtNLM"/>
    </source>
</evidence>
<dbReference type="Proteomes" id="UP000229981">
    <property type="component" value="Unassembled WGS sequence"/>
</dbReference>
<name>A0A2H0E1N2_9BACT</name>
<protein>
    <recommendedName>
        <fullName evidence="4">SipW-cognate class signal peptide</fullName>
    </recommendedName>
</protein>
<gene>
    <name evidence="2" type="ORF">COW80_01900</name>
</gene>
<dbReference type="AlphaFoldDB" id="A0A2H0E1N2"/>
<dbReference type="Pfam" id="PF12389">
    <property type="entry name" value="Peptidase_M73"/>
    <property type="match status" value="1"/>
</dbReference>
<proteinExistence type="predicted"/>
<dbReference type="InterPro" id="IPR023833">
    <property type="entry name" value="Signal_pept_SipW-depend-type"/>
</dbReference>
<accession>A0A2H0E1N2</accession>
<feature type="signal peptide" evidence="1">
    <location>
        <begin position="1"/>
        <end position="18"/>
    </location>
</feature>
<comment type="caution">
    <text evidence="2">The sequence shown here is derived from an EMBL/GenBank/DDBJ whole genome shotgun (WGS) entry which is preliminary data.</text>
</comment>